<gene>
    <name evidence="3" type="ORF">ACFQ21_00590</name>
</gene>
<keyword evidence="4" id="KW-1185">Reference proteome</keyword>
<name>A0ABW3JVT1_9BACT</name>
<feature type="domain" description="Phage integrase SAM-like" evidence="2">
    <location>
        <begin position="2"/>
        <end position="52"/>
    </location>
</feature>
<keyword evidence="1" id="KW-0238">DNA-binding</keyword>
<protein>
    <submittedName>
        <fullName evidence="3">Phage integrase SAM-like domain-containing protein</fullName>
    </submittedName>
</protein>
<sequence>MKYNACLSTLESFVKQKYHEDDIPLSKLNYAFIVEFELFLKTQQACAHNTVNRCQI</sequence>
<proteinExistence type="predicted"/>
<dbReference type="EMBL" id="JBHTKA010000001">
    <property type="protein sequence ID" value="MFD0997775.1"/>
    <property type="molecule type" value="Genomic_DNA"/>
</dbReference>
<dbReference type="Proteomes" id="UP001597112">
    <property type="component" value="Unassembled WGS sequence"/>
</dbReference>
<comment type="caution">
    <text evidence="3">The sequence shown here is derived from an EMBL/GenBank/DDBJ whole genome shotgun (WGS) entry which is preliminary data.</text>
</comment>
<organism evidence="3 4">
    <name type="scientific">Ohtaekwangia kribbensis</name>
    <dbReference type="NCBI Taxonomy" id="688913"/>
    <lineage>
        <taxon>Bacteria</taxon>
        <taxon>Pseudomonadati</taxon>
        <taxon>Bacteroidota</taxon>
        <taxon>Cytophagia</taxon>
        <taxon>Cytophagales</taxon>
        <taxon>Fulvivirgaceae</taxon>
        <taxon>Ohtaekwangia</taxon>
    </lineage>
</organism>
<dbReference type="InterPro" id="IPR025269">
    <property type="entry name" value="SAM-like_dom"/>
</dbReference>
<evidence type="ECO:0000313" key="3">
    <source>
        <dbReference type="EMBL" id="MFD0997775.1"/>
    </source>
</evidence>
<dbReference type="InterPro" id="IPR010998">
    <property type="entry name" value="Integrase_recombinase_N"/>
</dbReference>
<dbReference type="Gene3D" id="1.10.150.130">
    <property type="match status" value="1"/>
</dbReference>
<dbReference type="Pfam" id="PF13102">
    <property type="entry name" value="Phage_int_SAM_5"/>
    <property type="match status" value="1"/>
</dbReference>
<evidence type="ECO:0000256" key="1">
    <source>
        <dbReference type="ARBA" id="ARBA00023125"/>
    </source>
</evidence>
<evidence type="ECO:0000259" key="2">
    <source>
        <dbReference type="Pfam" id="PF13102"/>
    </source>
</evidence>
<accession>A0ABW3JVT1</accession>
<evidence type="ECO:0000313" key="4">
    <source>
        <dbReference type="Proteomes" id="UP001597112"/>
    </source>
</evidence>
<dbReference type="RefSeq" id="WP_377578229.1">
    <property type="nucleotide sequence ID" value="NZ_JBHTKA010000001.1"/>
</dbReference>
<reference evidence="4" key="1">
    <citation type="journal article" date="2019" name="Int. J. Syst. Evol. Microbiol.">
        <title>The Global Catalogue of Microorganisms (GCM) 10K type strain sequencing project: providing services to taxonomists for standard genome sequencing and annotation.</title>
        <authorList>
            <consortium name="The Broad Institute Genomics Platform"/>
            <consortium name="The Broad Institute Genome Sequencing Center for Infectious Disease"/>
            <person name="Wu L."/>
            <person name="Ma J."/>
        </authorList>
    </citation>
    <scope>NUCLEOTIDE SEQUENCE [LARGE SCALE GENOMIC DNA]</scope>
    <source>
        <strain evidence="4">CCUG 58938</strain>
    </source>
</reference>